<dbReference type="InterPro" id="IPR053137">
    <property type="entry name" value="NLR-like"/>
</dbReference>
<feature type="non-terminal residue" evidence="2">
    <location>
        <position position="244"/>
    </location>
</feature>
<dbReference type="PANTHER" id="PTHR46082">
    <property type="entry name" value="ATP/GTP-BINDING PROTEIN-RELATED"/>
    <property type="match status" value="1"/>
</dbReference>
<dbReference type="PANTHER" id="PTHR46082:SF6">
    <property type="entry name" value="AAA+ ATPASE DOMAIN-CONTAINING PROTEIN-RELATED"/>
    <property type="match status" value="1"/>
</dbReference>
<accession>A0ABY6U8W6</accession>
<evidence type="ECO:0000313" key="2">
    <source>
        <dbReference type="EMBL" id="VUC27043.1"/>
    </source>
</evidence>
<name>A0ABY6U8W6_BIOOC</name>
<reference evidence="2 3" key="1">
    <citation type="submission" date="2019-06" db="EMBL/GenBank/DDBJ databases">
        <authorList>
            <person name="Broberg M."/>
        </authorList>
    </citation>
    <scope>NUCLEOTIDE SEQUENCE [LARGE SCALE GENOMIC DNA]</scope>
</reference>
<feature type="domain" description="Nucleoside phosphorylase" evidence="1">
    <location>
        <begin position="41"/>
        <end position="156"/>
    </location>
</feature>
<dbReference type="InterPro" id="IPR000845">
    <property type="entry name" value="Nucleoside_phosphorylase_d"/>
</dbReference>
<protein>
    <recommendedName>
        <fullName evidence="1">Nucleoside phosphorylase domain-containing protein</fullName>
    </recommendedName>
</protein>
<dbReference type="SUPFAM" id="SSF53167">
    <property type="entry name" value="Purine and uridine phosphorylases"/>
    <property type="match status" value="1"/>
</dbReference>
<dbReference type="Proteomes" id="UP000766486">
    <property type="component" value="Unassembled WGS sequence"/>
</dbReference>
<keyword evidence="3" id="KW-1185">Reference proteome</keyword>
<feature type="non-terminal residue" evidence="2">
    <location>
        <position position="1"/>
    </location>
</feature>
<dbReference type="Gene3D" id="3.40.50.1580">
    <property type="entry name" value="Nucleoside phosphorylase domain"/>
    <property type="match status" value="2"/>
</dbReference>
<sequence length="244" mass="26474">TLTTTPTAKDVRKPALAYENVPLGQESEEDPPLPSLDKFHFAIICALPKEYDAVIQSVEYQWPTTIPFDPNDENIYTLAKMGGHKVVIALQPKVGPGQSQTITEALKRKFTKVILFLVVGICGAVPIPQNPENVHSRIFLGDVVISKTIAQYLDQGQIKPGGVASGHIIMRSGEFRDMVSREQNILAFEMEGAGVQIGSSSCLIIKAACDYADSHKKKDFQEYAAGVAASAAKAVLQTYPTDAE</sequence>
<evidence type="ECO:0000313" key="3">
    <source>
        <dbReference type="Proteomes" id="UP000766486"/>
    </source>
</evidence>
<evidence type="ECO:0000259" key="1">
    <source>
        <dbReference type="Pfam" id="PF01048"/>
    </source>
</evidence>
<organism evidence="2 3">
    <name type="scientific">Bionectria ochroleuca</name>
    <name type="common">Gliocladium roseum</name>
    <dbReference type="NCBI Taxonomy" id="29856"/>
    <lineage>
        <taxon>Eukaryota</taxon>
        <taxon>Fungi</taxon>
        <taxon>Dikarya</taxon>
        <taxon>Ascomycota</taxon>
        <taxon>Pezizomycotina</taxon>
        <taxon>Sordariomycetes</taxon>
        <taxon>Hypocreomycetidae</taxon>
        <taxon>Hypocreales</taxon>
        <taxon>Bionectriaceae</taxon>
        <taxon>Clonostachys</taxon>
    </lineage>
</organism>
<comment type="caution">
    <text evidence="2">The sequence shown here is derived from an EMBL/GenBank/DDBJ whole genome shotgun (WGS) entry which is preliminary data.</text>
</comment>
<dbReference type="EMBL" id="CABFNS010000761">
    <property type="protein sequence ID" value="VUC27043.1"/>
    <property type="molecule type" value="Genomic_DNA"/>
</dbReference>
<dbReference type="InterPro" id="IPR035994">
    <property type="entry name" value="Nucleoside_phosphorylase_sf"/>
</dbReference>
<dbReference type="Pfam" id="PF01048">
    <property type="entry name" value="PNP_UDP_1"/>
    <property type="match status" value="1"/>
</dbReference>
<gene>
    <name evidence="2" type="ORF">CLO192961_LOCUS200296</name>
</gene>
<proteinExistence type="predicted"/>